<feature type="transmembrane region" description="Helical" evidence="2">
    <location>
        <begin position="12"/>
        <end position="36"/>
    </location>
</feature>
<dbReference type="STRING" id="1077348.A0A2G8S191"/>
<keyword evidence="2" id="KW-0472">Membrane</keyword>
<accession>A0A2G8S191</accession>
<feature type="compositionally biased region" description="Low complexity" evidence="1">
    <location>
        <begin position="226"/>
        <end position="271"/>
    </location>
</feature>
<reference evidence="3 4" key="1">
    <citation type="journal article" date="2015" name="Sci. Rep.">
        <title>Chromosome-level genome map provides insights into diverse defense mechanisms in the medicinal fungus Ganoderma sinense.</title>
        <authorList>
            <person name="Zhu Y."/>
            <person name="Xu J."/>
            <person name="Sun C."/>
            <person name="Zhou S."/>
            <person name="Xu H."/>
            <person name="Nelson D.R."/>
            <person name="Qian J."/>
            <person name="Song J."/>
            <person name="Luo H."/>
            <person name="Xiang L."/>
            <person name="Li Y."/>
            <person name="Xu Z."/>
            <person name="Ji A."/>
            <person name="Wang L."/>
            <person name="Lu S."/>
            <person name="Hayward A."/>
            <person name="Sun W."/>
            <person name="Li X."/>
            <person name="Schwartz D.C."/>
            <person name="Wang Y."/>
            <person name="Chen S."/>
        </authorList>
    </citation>
    <scope>NUCLEOTIDE SEQUENCE [LARGE SCALE GENOMIC DNA]</scope>
    <source>
        <strain evidence="3 4">ZZ0214-1</strain>
    </source>
</reference>
<dbReference type="EMBL" id="AYKW01000034">
    <property type="protein sequence ID" value="PIL27525.1"/>
    <property type="molecule type" value="Genomic_DNA"/>
</dbReference>
<organism evidence="3 4">
    <name type="scientific">Ganoderma sinense ZZ0214-1</name>
    <dbReference type="NCBI Taxonomy" id="1077348"/>
    <lineage>
        <taxon>Eukaryota</taxon>
        <taxon>Fungi</taxon>
        <taxon>Dikarya</taxon>
        <taxon>Basidiomycota</taxon>
        <taxon>Agaricomycotina</taxon>
        <taxon>Agaricomycetes</taxon>
        <taxon>Polyporales</taxon>
        <taxon>Polyporaceae</taxon>
        <taxon>Ganoderma</taxon>
    </lineage>
</organism>
<dbReference type="Proteomes" id="UP000230002">
    <property type="component" value="Unassembled WGS sequence"/>
</dbReference>
<proteinExistence type="predicted"/>
<sequence>MRKTRSFRSQAVKIVAIFVLVGALICFVAVAVGGAFPTSNPGTSIVAPQAGETWHIGELHTVQWTLGGIETVNDKGENITAKLVLSYGGAHTPLGELTDWFNITDTLANVIVPSVPTREDYALYMFSRDEDDISIWSGFITIFNPNDVDGQDEPPTSIVVTTAPPISVTKSLALTSPQSQPTTHSAALSLSSASLTLDLSLSLSLPLLSATSTTSLSTTTTAISTASATVSASQPTSTSTAPLSPTTTATTAPVAGEPTAAPATAQSTTMPSGNAASTAPTRMKRARTCLRHDQRHVH</sequence>
<comment type="caution">
    <text evidence="3">The sequence shown here is derived from an EMBL/GenBank/DDBJ whole genome shotgun (WGS) entry which is preliminary data.</text>
</comment>
<dbReference type="AlphaFoldDB" id="A0A2G8S191"/>
<gene>
    <name evidence="3" type="ORF">GSI_10676</name>
</gene>
<feature type="region of interest" description="Disordered" evidence="1">
    <location>
        <begin position="226"/>
        <end position="282"/>
    </location>
</feature>
<protein>
    <submittedName>
        <fullName evidence="3">Uncharacterized protein</fullName>
    </submittedName>
</protein>
<name>A0A2G8S191_9APHY</name>
<keyword evidence="2" id="KW-0812">Transmembrane</keyword>
<evidence type="ECO:0000313" key="3">
    <source>
        <dbReference type="EMBL" id="PIL27525.1"/>
    </source>
</evidence>
<keyword evidence="2" id="KW-1133">Transmembrane helix</keyword>
<evidence type="ECO:0000256" key="2">
    <source>
        <dbReference type="SAM" id="Phobius"/>
    </source>
</evidence>
<keyword evidence="4" id="KW-1185">Reference proteome</keyword>
<dbReference type="OrthoDB" id="2743671at2759"/>
<evidence type="ECO:0000256" key="1">
    <source>
        <dbReference type="SAM" id="MobiDB-lite"/>
    </source>
</evidence>
<evidence type="ECO:0000313" key="4">
    <source>
        <dbReference type="Proteomes" id="UP000230002"/>
    </source>
</evidence>